<dbReference type="InterPro" id="IPR006680">
    <property type="entry name" value="Amidohydro-rel"/>
</dbReference>
<accession>A0ABX6V0W1</accession>
<dbReference type="Pfam" id="PF07676">
    <property type="entry name" value="PD40"/>
    <property type="match status" value="4"/>
</dbReference>
<keyword evidence="4" id="KW-1185">Reference proteome</keyword>
<evidence type="ECO:0000313" key="3">
    <source>
        <dbReference type="EMBL" id="QPG56006.1"/>
    </source>
</evidence>
<feature type="domain" description="Amidohydrolase-related" evidence="2">
    <location>
        <begin position="724"/>
        <end position="1057"/>
    </location>
</feature>
<evidence type="ECO:0000256" key="1">
    <source>
        <dbReference type="SAM" id="SignalP"/>
    </source>
</evidence>
<name>A0ABX6V0W1_9GAMM</name>
<reference evidence="3" key="1">
    <citation type="submission" date="2021-07" db="EMBL/GenBank/DDBJ databases">
        <title>Shewanella sp. YLB-07 whole genome sequence.</title>
        <authorList>
            <person name="Yu L."/>
        </authorList>
    </citation>
    <scope>NUCLEOTIDE SEQUENCE</scope>
    <source>
        <strain evidence="3">YLB-08</strain>
    </source>
</reference>
<evidence type="ECO:0000313" key="4">
    <source>
        <dbReference type="Proteomes" id="UP000316416"/>
    </source>
</evidence>
<dbReference type="RefSeq" id="WP_142873241.1">
    <property type="nucleotide sequence ID" value="NZ_CP045503.2"/>
</dbReference>
<dbReference type="Gene3D" id="1.20.58.520">
    <property type="entry name" value="Amidohydrolase"/>
    <property type="match status" value="1"/>
</dbReference>
<dbReference type="SUPFAM" id="SSF51338">
    <property type="entry name" value="Composite domain of metallo-dependent hydrolases"/>
    <property type="match status" value="1"/>
</dbReference>
<dbReference type="Gene3D" id="2.30.40.10">
    <property type="entry name" value="Urease, subunit C, domain 1"/>
    <property type="match status" value="1"/>
</dbReference>
<feature type="signal peptide" evidence="1">
    <location>
        <begin position="1"/>
        <end position="23"/>
    </location>
</feature>
<dbReference type="Gene3D" id="3.30.110.90">
    <property type="entry name" value="Amidohydrolase"/>
    <property type="match status" value="1"/>
</dbReference>
<dbReference type="Pfam" id="PF01979">
    <property type="entry name" value="Amidohydro_1"/>
    <property type="match status" value="1"/>
</dbReference>
<feature type="chain" id="PRO_5046444522" evidence="1">
    <location>
        <begin position="24"/>
        <end position="1084"/>
    </location>
</feature>
<keyword evidence="1" id="KW-0732">Signal</keyword>
<dbReference type="Proteomes" id="UP000316416">
    <property type="component" value="Chromosome"/>
</dbReference>
<dbReference type="PANTHER" id="PTHR42972:SF8">
    <property type="entry name" value="POLYHYDROXYBUTYRATE DEPOLYMERASE"/>
    <property type="match status" value="1"/>
</dbReference>
<dbReference type="InterPro" id="IPR032466">
    <property type="entry name" value="Metal_Hydrolase"/>
</dbReference>
<evidence type="ECO:0000259" key="2">
    <source>
        <dbReference type="Pfam" id="PF01979"/>
    </source>
</evidence>
<dbReference type="InterPro" id="IPR011059">
    <property type="entry name" value="Metal-dep_hydrolase_composite"/>
</dbReference>
<dbReference type="EMBL" id="CP045503">
    <property type="protein sequence ID" value="QPG56006.1"/>
    <property type="molecule type" value="Genomic_DNA"/>
</dbReference>
<dbReference type="SUPFAM" id="SSF51556">
    <property type="entry name" value="Metallo-dependent hydrolases"/>
    <property type="match status" value="1"/>
</dbReference>
<dbReference type="InterPro" id="IPR011042">
    <property type="entry name" value="6-blade_b-propeller_TolB-like"/>
</dbReference>
<sequence>MIKYKLTPLCAAIALSLSLPVMASELPAEKETKWQVNAPANAPLEKVKIDVSEGTWMNLSISPDGEHIVFDMLGDIYQIPMEGGEAKVLANGIAWQMQPTYSPDGKSIAFTSDGDGGDNIWVMDADGGNPRPVTDETFRLLNSPAWSPDSQYLVARKHYTGSRSLGAGEVWLYHVAGGKGIKLTERPNEQKDLGEPAYSTDGRYIYFSQDATPGKTFHYSKDSVKGIYKIKRYDTETGDIEILVQGTGGAIRPTPSPDGTKLAYIKRDGFQSSLYLLDLKSGKQEKLYGKLDRDMQETWAIHGVYPTMSWTADNEEIIFWAGGKINKLDVESKSVKQIPFSVKTELAVQPAVRFKQNLDKDVFDVKMLRMAQVSPDGTKVVYEALGKLWVNSLSNGKSDGKRTRLTKLDSDLRELYPQWSRDGKQVVFTTWDDQEQGTVKVVSVRNKRSKTLTQEPGKYVEPTFSPDGSFVVYRKAKGGYITPRTWSQDTGLYKVDIKGKQNTRITLDGYQPQFGADSERVYFMDQGETPEFSSINLDGFQKRVHYTSKLGTEFRISPDGKQLAFAERFKVWVTPFAKHGETVEIGPKANNLPVSQLSVRAGESISWSANSDQLYWTLGPELYQMPVDIEYKDKRTASADKYESSKLDKTDKVEPSITNLGFTQKADVPRGTIAFVGGKIITMEDDKVIENGVVIVKDNKIVSVGDASTEIPSDAKVMDITGKTLMPGLFDAHAHGAQGENEIIPQQNWELYSNLSLGVTAIHDPSNDTTEIFAAAEQQKAGYIAGPRIFSTGTILYGANGPGYTSHIDSLDDAKFHLERLKKVGAFSVKSYNQPRRNQRQQVIAAARELEMMVVPEGGSLLQHNLTMIADGHTGIEHSLPAASIYNDIKQFWSQTEVGYTPTLVVAYGGISGENYWYDKTDVWAHPRLSMYVPSDMLEARSMRRPTAPDEHYNHFNVARVANEMNDLGVKPNIGAHGQREGLAAHWEMWMFAQGGMSNLEVLKTATINPATHFAMDHQIGSIKSGKLADLIVIDGDPLADIRVTDRVTYTMVNGKLYNAETMNQVNGGSKNRGKERKPFFFEL</sequence>
<dbReference type="InterPro" id="IPR011659">
    <property type="entry name" value="WD40"/>
</dbReference>
<dbReference type="Gene3D" id="2.120.10.30">
    <property type="entry name" value="TolB, C-terminal domain"/>
    <property type="match status" value="2"/>
</dbReference>
<protein>
    <submittedName>
        <fullName evidence="3">Amidohydrolase family protein</fullName>
    </submittedName>
</protein>
<dbReference type="Gene3D" id="3.40.50.10910">
    <property type="entry name" value="Amidohydrolase"/>
    <property type="match status" value="1"/>
</dbReference>
<proteinExistence type="predicted"/>
<organism evidence="3 4">
    <name type="scientific">Shewanella eurypsychrophilus</name>
    <dbReference type="NCBI Taxonomy" id="2593656"/>
    <lineage>
        <taxon>Bacteria</taxon>
        <taxon>Pseudomonadati</taxon>
        <taxon>Pseudomonadota</taxon>
        <taxon>Gammaproteobacteria</taxon>
        <taxon>Alteromonadales</taxon>
        <taxon>Shewanellaceae</taxon>
        <taxon>Shewanella</taxon>
    </lineage>
</organism>
<dbReference type="PANTHER" id="PTHR42972">
    <property type="entry name" value="TOL-PAL SYSTEM PROTEIN TOLB"/>
    <property type="match status" value="1"/>
</dbReference>
<dbReference type="SUPFAM" id="SSF82171">
    <property type="entry name" value="DPP6 N-terminal domain-like"/>
    <property type="match status" value="2"/>
</dbReference>
<gene>
    <name evidence="3" type="ORF">FM038_000065</name>
</gene>